<reference evidence="8" key="1">
    <citation type="submission" date="2015-12" db="EMBL/GenBank/DDBJ databases">
        <authorList>
            <person name="Lima A."/>
            <person name="Farahani Zayas N."/>
            <person name="Castro Da Silva M.A."/>
            <person name="Cabral A."/>
            <person name="Pessatti M.L."/>
        </authorList>
    </citation>
    <scope>NUCLEOTIDE SEQUENCE [LARGE SCALE GENOMIC DNA]</scope>
    <source>
        <strain evidence="8">LAMA 842</strain>
    </source>
</reference>
<proteinExistence type="inferred from homology"/>
<evidence type="ECO:0000256" key="5">
    <source>
        <dbReference type="HAMAP-Rule" id="MF_02210"/>
    </source>
</evidence>
<dbReference type="RefSeq" id="WP_058092407.1">
    <property type="nucleotide sequence ID" value="NZ_LOCO01000019.1"/>
</dbReference>
<evidence type="ECO:0000256" key="4">
    <source>
        <dbReference type="ARBA" id="ARBA00023315"/>
    </source>
</evidence>
<evidence type="ECO:0000256" key="3">
    <source>
        <dbReference type="ARBA" id="ARBA00022679"/>
    </source>
</evidence>
<dbReference type="PANTHER" id="PTHR43420">
    <property type="entry name" value="ACETYLTRANSFERASE"/>
    <property type="match status" value="1"/>
</dbReference>
<dbReference type="Proteomes" id="UP000070282">
    <property type="component" value="Unassembled WGS sequence"/>
</dbReference>
<evidence type="ECO:0000313" key="7">
    <source>
        <dbReference type="EMBL" id="KXO07893.1"/>
    </source>
</evidence>
<dbReference type="NCBIfam" id="TIGR01575">
    <property type="entry name" value="rimI"/>
    <property type="match status" value="1"/>
</dbReference>
<name>A0A137S634_9GAMM</name>
<comment type="similarity">
    <text evidence="1 5">Belongs to the acetyltransferase family. RimI subfamily.</text>
</comment>
<dbReference type="InterPro" id="IPR006464">
    <property type="entry name" value="AcTrfase_RimI/Ard1"/>
</dbReference>
<evidence type="ECO:0000313" key="8">
    <source>
        <dbReference type="Proteomes" id="UP000070282"/>
    </source>
</evidence>
<feature type="active site" description="Proton acceptor" evidence="5">
    <location>
        <position position="115"/>
    </location>
</feature>
<comment type="caution">
    <text evidence="7">The sequence shown here is derived from an EMBL/GenBank/DDBJ whole genome shotgun (WGS) entry which is preliminary data.</text>
</comment>
<dbReference type="Gene3D" id="3.40.630.30">
    <property type="match status" value="1"/>
</dbReference>
<keyword evidence="8" id="KW-1185">Reference proteome</keyword>
<dbReference type="GO" id="GO:0005737">
    <property type="term" value="C:cytoplasm"/>
    <property type="evidence" value="ECO:0007669"/>
    <property type="project" value="UniProtKB-SubCell"/>
</dbReference>
<dbReference type="InterPro" id="IPR043690">
    <property type="entry name" value="RimI"/>
</dbReference>
<dbReference type="EMBL" id="LOCO01000019">
    <property type="protein sequence ID" value="KXO07893.1"/>
    <property type="molecule type" value="Genomic_DNA"/>
</dbReference>
<comment type="catalytic activity">
    <reaction evidence="5">
        <text>N-terminal L-alanyl-[ribosomal protein bS18] + acetyl-CoA = N-terminal N(alpha)-acetyl-L-alanyl-[ribosomal protein bS18] + CoA + H(+)</text>
        <dbReference type="Rhea" id="RHEA:43756"/>
        <dbReference type="Rhea" id="RHEA-COMP:10676"/>
        <dbReference type="Rhea" id="RHEA-COMP:10677"/>
        <dbReference type="ChEBI" id="CHEBI:15378"/>
        <dbReference type="ChEBI" id="CHEBI:57287"/>
        <dbReference type="ChEBI" id="CHEBI:57288"/>
        <dbReference type="ChEBI" id="CHEBI:64718"/>
        <dbReference type="ChEBI" id="CHEBI:83683"/>
        <dbReference type="EC" id="2.3.1.266"/>
    </reaction>
</comment>
<sequence length="159" mass="18187">MSTQILRQVQNQDLTVRSLVESDLPRVMELERLGYSHPWPVSVFQDCFKPQYRLWALMQGDELVGYAVVNYMVDEAHLLNVCVHPALRGHGAGRYLLRYAVAESIRDGMVQMILEVRQSNEAAAALYASEGFEEIGRRPGYYPDATGREDARVMVYRFT</sequence>
<accession>A0A137S634</accession>
<dbReference type="EC" id="2.3.1.266" evidence="5"/>
<evidence type="ECO:0000256" key="1">
    <source>
        <dbReference type="ARBA" id="ARBA00005395"/>
    </source>
</evidence>
<protein>
    <recommendedName>
        <fullName evidence="5">[Ribosomal protein bS18]-alanine N-acetyltransferase</fullName>
        <ecNumber evidence="5">2.3.1.266</ecNumber>
    </recommendedName>
</protein>
<dbReference type="PANTHER" id="PTHR43420:SF51">
    <property type="entry name" value="PEPTIDYL-LYSINE N-ACETYLTRANSFERASE YIAC"/>
    <property type="match status" value="1"/>
</dbReference>
<organism evidence="7 8">
    <name type="scientific">Marinobacter excellens LAMA 842</name>
    <dbReference type="NCBI Taxonomy" id="1306954"/>
    <lineage>
        <taxon>Bacteria</taxon>
        <taxon>Pseudomonadati</taxon>
        <taxon>Pseudomonadota</taxon>
        <taxon>Gammaproteobacteria</taxon>
        <taxon>Pseudomonadales</taxon>
        <taxon>Marinobacteraceae</taxon>
        <taxon>Marinobacter</taxon>
    </lineage>
</organism>
<comment type="caution">
    <text evidence="5">Lacks conserved residue(s) required for the propagation of feature annotation.</text>
</comment>
<dbReference type="AlphaFoldDB" id="A0A137S634"/>
<comment type="subcellular location">
    <subcellularLocation>
        <location evidence="5">Cytoplasm</location>
    </subcellularLocation>
</comment>
<evidence type="ECO:0000259" key="6">
    <source>
        <dbReference type="PROSITE" id="PS51186"/>
    </source>
</evidence>
<evidence type="ECO:0000256" key="2">
    <source>
        <dbReference type="ARBA" id="ARBA00022490"/>
    </source>
</evidence>
<dbReference type="CDD" id="cd04301">
    <property type="entry name" value="NAT_SF"/>
    <property type="match status" value="1"/>
</dbReference>
<dbReference type="PROSITE" id="PS51186">
    <property type="entry name" value="GNAT"/>
    <property type="match status" value="1"/>
</dbReference>
<dbReference type="HAMAP" id="MF_02210">
    <property type="entry name" value="RimI"/>
    <property type="match status" value="1"/>
</dbReference>
<dbReference type="GO" id="GO:0008999">
    <property type="term" value="F:protein-N-terminal-alanine acetyltransferase activity"/>
    <property type="evidence" value="ECO:0007669"/>
    <property type="project" value="UniProtKB-UniRule"/>
</dbReference>
<dbReference type="SUPFAM" id="SSF55729">
    <property type="entry name" value="Acyl-CoA N-acyltransferases (Nat)"/>
    <property type="match status" value="1"/>
</dbReference>
<dbReference type="PATRIC" id="fig|1306954.6.peg.1323"/>
<keyword evidence="3 5" id="KW-0808">Transferase</keyword>
<keyword evidence="2 5" id="KW-0963">Cytoplasm</keyword>
<feature type="domain" description="N-acetyltransferase" evidence="6">
    <location>
        <begin position="14"/>
        <end position="159"/>
    </location>
</feature>
<dbReference type="Pfam" id="PF00583">
    <property type="entry name" value="Acetyltransf_1"/>
    <property type="match status" value="1"/>
</dbReference>
<keyword evidence="4 5" id="KW-0012">Acyltransferase</keyword>
<dbReference type="InterPro" id="IPR000182">
    <property type="entry name" value="GNAT_dom"/>
</dbReference>
<gene>
    <name evidence="5" type="primary">rimI</name>
    <name evidence="7" type="ORF">J122_3046</name>
</gene>
<feature type="binding site" evidence="5">
    <location>
        <position position="120"/>
    </location>
    <ligand>
        <name>acetyl-CoA</name>
        <dbReference type="ChEBI" id="CHEBI:57288"/>
    </ligand>
</feature>
<dbReference type="InterPro" id="IPR016181">
    <property type="entry name" value="Acyl_CoA_acyltransferase"/>
</dbReference>
<comment type="function">
    <text evidence="5">Acetylates the N-terminal alanine of ribosomal protein bS18.</text>
</comment>
<feature type="active site" description="Proton donor" evidence="5">
    <location>
        <position position="127"/>
    </location>
</feature>
<dbReference type="InterPro" id="IPR050680">
    <property type="entry name" value="YpeA/RimI_acetyltransf"/>
</dbReference>